<reference evidence="2 3" key="1">
    <citation type="submission" date="2019-07" db="EMBL/GenBank/DDBJ databases">
        <title>Whole genome shotgun sequence of Knoellia locipacati NBRC 109775.</title>
        <authorList>
            <person name="Hosoyama A."/>
            <person name="Uohara A."/>
            <person name="Ohji S."/>
            <person name="Ichikawa N."/>
        </authorList>
    </citation>
    <scope>NUCLEOTIDE SEQUENCE [LARGE SCALE GENOMIC DNA]</scope>
    <source>
        <strain evidence="2 3">NBRC 109775</strain>
    </source>
</reference>
<evidence type="ECO:0000313" key="3">
    <source>
        <dbReference type="Proteomes" id="UP000321793"/>
    </source>
</evidence>
<proteinExistence type="predicted"/>
<dbReference type="EMBL" id="BKBA01000001">
    <property type="protein sequence ID" value="GEQ12025.1"/>
    <property type="molecule type" value="Genomic_DNA"/>
</dbReference>
<dbReference type="RefSeq" id="WP_147061573.1">
    <property type="nucleotide sequence ID" value="NZ_BAABDN010000001.1"/>
</dbReference>
<evidence type="ECO:0000313" key="2">
    <source>
        <dbReference type="EMBL" id="GEQ12025.1"/>
    </source>
</evidence>
<comment type="caution">
    <text evidence="2">The sequence shown here is derived from an EMBL/GenBank/DDBJ whole genome shotgun (WGS) entry which is preliminary data.</text>
</comment>
<gene>
    <name evidence="2" type="ORF">KLO01_00720</name>
</gene>
<keyword evidence="3" id="KW-1185">Reference proteome</keyword>
<evidence type="ECO:0008006" key="4">
    <source>
        <dbReference type="Google" id="ProtNLM"/>
    </source>
</evidence>
<sequence length="92" mass="9283">MARGVIKLAALAGLAKQARDYARKNPDSVSSAIGKVESTVSKRVGPKYAGHVGKGGNALRSGLGIAPSRPAPATAPLRGDDRVTPSPAPPTV</sequence>
<dbReference type="AlphaFoldDB" id="A0A512SVT5"/>
<name>A0A512SVT5_9MICO</name>
<evidence type="ECO:0000256" key="1">
    <source>
        <dbReference type="SAM" id="MobiDB-lite"/>
    </source>
</evidence>
<organism evidence="2 3">
    <name type="scientific">Knoellia locipacati</name>
    <dbReference type="NCBI Taxonomy" id="882824"/>
    <lineage>
        <taxon>Bacteria</taxon>
        <taxon>Bacillati</taxon>
        <taxon>Actinomycetota</taxon>
        <taxon>Actinomycetes</taxon>
        <taxon>Micrococcales</taxon>
        <taxon>Intrasporangiaceae</taxon>
        <taxon>Knoellia</taxon>
    </lineage>
</organism>
<protein>
    <recommendedName>
        <fullName evidence="4">Antitoxin</fullName>
    </recommendedName>
</protein>
<feature type="region of interest" description="Disordered" evidence="1">
    <location>
        <begin position="46"/>
        <end position="92"/>
    </location>
</feature>
<accession>A0A512SVT5</accession>
<dbReference type="Proteomes" id="UP000321793">
    <property type="component" value="Unassembled WGS sequence"/>
</dbReference>
<dbReference type="InterPro" id="IPR028037">
    <property type="entry name" value="Antitoxin_Rv0909/MT0933"/>
</dbReference>
<dbReference type="OrthoDB" id="4843758at2"/>
<dbReference type="Pfam" id="PF14013">
    <property type="entry name" value="MT0933_antitox"/>
    <property type="match status" value="1"/>
</dbReference>